<feature type="domain" description="Calcineurin-like phosphoesterase" evidence="6">
    <location>
        <begin position="49"/>
        <end position="277"/>
    </location>
</feature>
<dbReference type="InterPro" id="IPR004843">
    <property type="entry name" value="Calcineurin-like_PHP"/>
</dbReference>
<keyword evidence="8" id="KW-1185">Reference proteome</keyword>
<dbReference type="EMBL" id="JACAZE010000009">
    <property type="protein sequence ID" value="KAF7306171.1"/>
    <property type="molecule type" value="Genomic_DNA"/>
</dbReference>
<dbReference type="GO" id="GO:0006506">
    <property type="term" value="P:GPI anchor biosynthetic process"/>
    <property type="evidence" value="ECO:0007669"/>
    <property type="project" value="InterPro"/>
</dbReference>
<comment type="caution">
    <text evidence="7">The sequence shown here is derived from an EMBL/GenBank/DDBJ whole genome shotgun (WGS) entry which is preliminary data.</text>
</comment>
<dbReference type="GO" id="GO:0016020">
    <property type="term" value="C:membrane"/>
    <property type="evidence" value="ECO:0007669"/>
    <property type="project" value="UniProtKB-SubCell"/>
</dbReference>
<organism evidence="7 8">
    <name type="scientific">Mycena chlorophos</name>
    <name type="common">Agaric fungus</name>
    <name type="synonym">Agaricus chlorophos</name>
    <dbReference type="NCBI Taxonomy" id="658473"/>
    <lineage>
        <taxon>Eukaryota</taxon>
        <taxon>Fungi</taxon>
        <taxon>Dikarya</taxon>
        <taxon>Basidiomycota</taxon>
        <taxon>Agaricomycotina</taxon>
        <taxon>Agaricomycetes</taxon>
        <taxon>Agaricomycetidae</taxon>
        <taxon>Agaricales</taxon>
        <taxon>Marasmiineae</taxon>
        <taxon>Mycenaceae</taxon>
        <taxon>Mycena</taxon>
    </lineage>
</organism>
<comment type="subcellular location">
    <subcellularLocation>
        <location evidence="1">Membrane</location>
        <topology evidence="1">Multi-pass membrane protein</topology>
    </subcellularLocation>
</comment>
<dbReference type="InterPro" id="IPR029052">
    <property type="entry name" value="Metallo-depent_PP-like"/>
</dbReference>
<feature type="signal peptide" evidence="5">
    <location>
        <begin position="1"/>
        <end position="18"/>
    </location>
</feature>
<dbReference type="AlphaFoldDB" id="A0A8H6SVD1"/>
<keyword evidence="4" id="KW-0472">Membrane</keyword>
<evidence type="ECO:0000256" key="2">
    <source>
        <dbReference type="ARBA" id="ARBA00022692"/>
    </source>
</evidence>
<dbReference type="PANTHER" id="PTHR13315">
    <property type="entry name" value="METALLO PHOSPHOESTERASE RELATED"/>
    <property type="match status" value="1"/>
</dbReference>
<evidence type="ECO:0000256" key="3">
    <source>
        <dbReference type="ARBA" id="ARBA00022989"/>
    </source>
</evidence>
<dbReference type="SUPFAM" id="SSF56300">
    <property type="entry name" value="Metallo-dependent phosphatases"/>
    <property type="match status" value="1"/>
</dbReference>
<dbReference type="GO" id="GO:0016787">
    <property type="term" value="F:hydrolase activity"/>
    <property type="evidence" value="ECO:0007669"/>
    <property type="project" value="InterPro"/>
</dbReference>
<sequence length="757" mass="85112">MISRHWVNGLRLFWTLLALWYERQVFIRSADRCSWPDTNFRAREDPTHVLLVADPQIVDHRSYPERSALLTYITQLLVDLNLRKSWRAALRLRPDIVIFLGDMMDNGRYAMSNGEYERYYARFKSIFPLDPSILSYWIPGNHDTGIGSSKHFSRKAKARYISHFGPLNSRATIAGHNIVLLDAPSLVEEEASGPRDGGTTHFVRSYLKSQEPNPVVLFTHIPLARPDGAQCGPSREHGSIRRGAGFGYQNTLGKTASNLLLQTYEPSVIFSGDDHDYCDYTHTYNAGGQSKRAREVTVKSLSMVMNVRKPGVQLLSLVPPSAQLSCMSLVAVPALPSYSPSPSYASLSRSDEETVEFTPRAGRLEPATGTKTRTWRDLTVIFKNQSQEQDADESDRDIPSYGNRGVVLGELGIENPETVVCISMKLDGEVHLSSTDTGSMTQKVVEERRVLFDLEKSHGRACPTVVGFGIPIPMTYKDNDKLYRTPPSYETICLGSPLVVVRCRYKLAIKVTRSTARRLSLRKISTKTYTTPIIFRPRTRPARPMIAEPSFLTTFKASPAEYHQNLITIPIRKTIVTVEPVKPITCHFIIPSVQTFCYKDEIPFHIQLCGSRTSLALFYGTITPESLQQGKKPRKHNYSAVVRVFLARQIYLDDINGRQSWRTMTVGEAKVRAVVPSFHDAFDASEVSLNWEGEVKPKRDVTCPSFSCAHLLVKDFIILALTPANVRANPLLPVQHAHGIRLVTDGWVENEAHPDDH</sequence>
<keyword evidence="3" id="KW-1133">Transmembrane helix</keyword>
<evidence type="ECO:0000259" key="6">
    <source>
        <dbReference type="Pfam" id="PF00149"/>
    </source>
</evidence>
<name>A0A8H6SVD1_MYCCL</name>
<dbReference type="Proteomes" id="UP000613580">
    <property type="component" value="Unassembled WGS sequence"/>
</dbReference>
<dbReference type="PANTHER" id="PTHR13315:SF4">
    <property type="entry name" value="METALLOPHOSPHOESTERASE, ISOFORM E"/>
    <property type="match status" value="1"/>
</dbReference>
<evidence type="ECO:0000256" key="4">
    <source>
        <dbReference type="ARBA" id="ARBA00023136"/>
    </source>
</evidence>
<evidence type="ECO:0000256" key="5">
    <source>
        <dbReference type="SAM" id="SignalP"/>
    </source>
</evidence>
<evidence type="ECO:0000313" key="8">
    <source>
        <dbReference type="Proteomes" id="UP000613580"/>
    </source>
</evidence>
<proteinExistence type="predicted"/>
<dbReference type="Gene3D" id="3.60.21.10">
    <property type="match status" value="1"/>
</dbReference>
<protein>
    <recommendedName>
        <fullName evidence="6">Calcineurin-like phosphoesterase domain-containing protein</fullName>
    </recommendedName>
</protein>
<feature type="chain" id="PRO_5034225963" description="Calcineurin-like phosphoesterase domain-containing protein" evidence="5">
    <location>
        <begin position="19"/>
        <end position="757"/>
    </location>
</feature>
<dbReference type="GO" id="GO:0005783">
    <property type="term" value="C:endoplasmic reticulum"/>
    <property type="evidence" value="ECO:0007669"/>
    <property type="project" value="TreeGrafter"/>
</dbReference>
<evidence type="ECO:0000313" key="7">
    <source>
        <dbReference type="EMBL" id="KAF7306171.1"/>
    </source>
</evidence>
<keyword evidence="5" id="KW-0732">Signal</keyword>
<dbReference type="Pfam" id="PF00149">
    <property type="entry name" value="Metallophos"/>
    <property type="match status" value="1"/>
</dbReference>
<reference evidence="7" key="1">
    <citation type="submission" date="2020-05" db="EMBL/GenBank/DDBJ databases">
        <title>Mycena genomes resolve the evolution of fungal bioluminescence.</title>
        <authorList>
            <person name="Tsai I.J."/>
        </authorList>
    </citation>
    <scope>NUCLEOTIDE SEQUENCE</scope>
    <source>
        <strain evidence="7">110903Hualien_Pintung</strain>
    </source>
</reference>
<evidence type="ECO:0000256" key="1">
    <source>
        <dbReference type="ARBA" id="ARBA00004141"/>
    </source>
</evidence>
<dbReference type="OrthoDB" id="3252135at2759"/>
<gene>
    <name evidence="7" type="ORF">HMN09_00772400</name>
</gene>
<dbReference type="InterPro" id="IPR033308">
    <property type="entry name" value="PGAP5/Cdc1/Ted1"/>
</dbReference>
<accession>A0A8H6SVD1</accession>
<keyword evidence="2" id="KW-0812">Transmembrane</keyword>